<keyword evidence="2" id="KW-1133">Transmembrane helix</keyword>
<organism evidence="3 4">
    <name type="scientific">Imshaugia aleurites</name>
    <dbReference type="NCBI Taxonomy" id="172621"/>
    <lineage>
        <taxon>Eukaryota</taxon>
        <taxon>Fungi</taxon>
        <taxon>Dikarya</taxon>
        <taxon>Ascomycota</taxon>
        <taxon>Pezizomycotina</taxon>
        <taxon>Lecanoromycetes</taxon>
        <taxon>OSLEUM clade</taxon>
        <taxon>Lecanoromycetidae</taxon>
        <taxon>Lecanorales</taxon>
        <taxon>Lecanorineae</taxon>
        <taxon>Parmeliaceae</taxon>
        <taxon>Imshaugia</taxon>
    </lineage>
</organism>
<evidence type="ECO:0000313" key="4">
    <source>
        <dbReference type="Proteomes" id="UP000664534"/>
    </source>
</evidence>
<accession>A0A8H3J6I5</accession>
<feature type="transmembrane region" description="Helical" evidence="2">
    <location>
        <begin position="318"/>
        <end position="334"/>
    </location>
</feature>
<gene>
    <name evidence="3" type="ORF">IMSHALPRED_002579</name>
</gene>
<dbReference type="EMBL" id="CAJPDT010000149">
    <property type="protein sequence ID" value="CAF9941444.1"/>
    <property type="molecule type" value="Genomic_DNA"/>
</dbReference>
<dbReference type="AlphaFoldDB" id="A0A8H3J6I5"/>
<feature type="transmembrane region" description="Helical" evidence="2">
    <location>
        <begin position="291"/>
        <end position="312"/>
    </location>
</feature>
<keyword evidence="2" id="KW-0472">Membrane</keyword>
<evidence type="ECO:0000256" key="1">
    <source>
        <dbReference type="SAM" id="MobiDB-lite"/>
    </source>
</evidence>
<evidence type="ECO:0000313" key="3">
    <source>
        <dbReference type="EMBL" id="CAF9941444.1"/>
    </source>
</evidence>
<evidence type="ECO:0000256" key="2">
    <source>
        <dbReference type="SAM" id="Phobius"/>
    </source>
</evidence>
<protein>
    <submittedName>
        <fullName evidence="3">Uncharacterized protein</fullName>
    </submittedName>
</protein>
<keyword evidence="2" id="KW-0812">Transmembrane</keyword>
<comment type="caution">
    <text evidence="3">The sequence shown here is derived from an EMBL/GenBank/DDBJ whole genome shotgun (WGS) entry which is preliminary data.</text>
</comment>
<feature type="region of interest" description="Disordered" evidence="1">
    <location>
        <begin position="402"/>
        <end position="430"/>
    </location>
</feature>
<name>A0A8H3J6I5_9LECA</name>
<dbReference type="Proteomes" id="UP000664534">
    <property type="component" value="Unassembled WGS sequence"/>
</dbReference>
<proteinExistence type="predicted"/>
<dbReference type="OrthoDB" id="5295335at2759"/>
<reference evidence="3" key="1">
    <citation type="submission" date="2021-03" db="EMBL/GenBank/DDBJ databases">
        <authorList>
            <person name="Tagirdzhanova G."/>
        </authorList>
    </citation>
    <scope>NUCLEOTIDE SEQUENCE</scope>
</reference>
<keyword evidence="4" id="KW-1185">Reference proteome</keyword>
<sequence length="430" mass="48017">MTSASQTTSVISALGTIIGYIGSEAATEDVFERLLWPQRFFNAFSWQELVEIGLLNPMGGPMHKAALNTLDKFQQSGLFKGRNLGNMLGTAFFHDTGLKYKLHDPPPGSTGKEHVRNGLWVQAIARIPLTAQSQKGQNPESGVTPPKLVRAKSVVNFLELSYVHGNADLAKTVKCDTGSPSCRTLLAIVWSEITGLAVGGLVLGCWRSYFSFFWFLPLALKLLSATFTIQRESLLPKPSGHEANIEETKRFEVNTHGHGFLVIEGKESAVLQFFRHYGHPIRNRARELTQISIVVAFGLAFPIGLMCSIIWMPIGLQYVWLGYQLYATLAMYLYRFTRAHQWTRSEARLAQKFAKGNSEERIAYLQEDDGNTMMGKLTRIYVGNYGEGQKVLRDFLPEKLKGEKSDDDLHDSESSDTLKSMPENSNVNNT</sequence>